<dbReference type="AlphaFoldDB" id="A0A7G3G5A6"/>
<gene>
    <name evidence="2" type="ORF">C1H71_01075</name>
</gene>
<evidence type="ECO:0000313" key="3">
    <source>
        <dbReference type="Proteomes" id="UP000515917"/>
    </source>
</evidence>
<dbReference type="EMBL" id="CP025781">
    <property type="protein sequence ID" value="QBC42288.1"/>
    <property type="molecule type" value="Genomic_DNA"/>
</dbReference>
<keyword evidence="3" id="KW-1185">Reference proteome</keyword>
<feature type="signal peptide" evidence="1">
    <location>
        <begin position="1"/>
        <end position="18"/>
    </location>
</feature>
<dbReference type="RefSeq" id="WP_130104913.1">
    <property type="nucleotide sequence ID" value="NZ_CP025781.1"/>
</dbReference>
<sequence>MKKWLVLLLLLCSGTVFSASLPAPAAVVYKGEAGQPPVQVALAYLKDKISNPAGQFEYQGLDIKQRSQGEDFSHTKLSVEMKGLMDDSVASERYRFKMAVVDSVWVITAEQKDQRCRRGIKGYTQKLCP</sequence>
<keyword evidence="1" id="KW-0732">Signal</keyword>
<organism evidence="2 3">
    <name type="scientific">Iodobacter fluviatilis</name>
    <dbReference type="NCBI Taxonomy" id="537"/>
    <lineage>
        <taxon>Bacteria</taxon>
        <taxon>Pseudomonadati</taxon>
        <taxon>Pseudomonadota</taxon>
        <taxon>Betaproteobacteria</taxon>
        <taxon>Neisseriales</taxon>
        <taxon>Chitinibacteraceae</taxon>
        <taxon>Iodobacter</taxon>
    </lineage>
</organism>
<feature type="chain" id="PRO_5028957300" evidence="1">
    <location>
        <begin position="19"/>
        <end position="129"/>
    </location>
</feature>
<name>A0A7G3G5A6_9NEIS</name>
<accession>A0A7G3G5A6</accession>
<dbReference type="KEGG" id="ifl:C1H71_01075"/>
<reference evidence="2 3" key="1">
    <citation type="submission" date="2018-01" db="EMBL/GenBank/DDBJ databases">
        <title>Genome sequence of Iodobacter sp. strain PCH194 isolated from Indian Trans-Himalaya.</title>
        <authorList>
            <person name="Kumar V."/>
            <person name="Thakur V."/>
            <person name="Kumar S."/>
            <person name="Singh D."/>
        </authorList>
    </citation>
    <scope>NUCLEOTIDE SEQUENCE [LARGE SCALE GENOMIC DNA]</scope>
    <source>
        <strain evidence="2 3">PCH194</strain>
    </source>
</reference>
<proteinExistence type="predicted"/>
<protein>
    <submittedName>
        <fullName evidence="2">Uncharacterized protein</fullName>
    </submittedName>
</protein>
<dbReference type="Proteomes" id="UP000515917">
    <property type="component" value="Chromosome"/>
</dbReference>
<evidence type="ECO:0000256" key="1">
    <source>
        <dbReference type="SAM" id="SignalP"/>
    </source>
</evidence>
<evidence type="ECO:0000313" key="2">
    <source>
        <dbReference type="EMBL" id="QBC42288.1"/>
    </source>
</evidence>